<accession>A0A7E4UQ39</accession>
<organism evidence="1 2">
    <name type="scientific">Panagrellus redivivus</name>
    <name type="common">Microworm</name>
    <dbReference type="NCBI Taxonomy" id="6233"/>
    <lineage>
        <taxon>Eukaryota</taxon>
        <taxon>Metazoa</taxon>
        <taxon>Ecdysozoa</taxon>
        <taxon>Nematoda</taxon>
        <taxon>Chromadorea</taxon>
        <taxon>Rhabditida</taxon>
        <taxon>Tylenchina</taxon>
        <taxon>Panagrolaimomorpha</taxon>
        <taxon>Panagrolaimoidea</taxon>
        <taxon>Panagrolaimidae</taxon>
        <taxon>Panagrellus</taxon>
    </lineage>
</organism>
<protein>
    <submittedName>
        <fullName evidence="2">DUF4440 domain-containing protein</fullName>
    </submittedName>
</protein>
<name>A0A7E4UQ39_PANRE</name>
<sequence>MVSQQEIDNYVETFQKTYETLFKAQKIDELIQLYHPQAAFVQAGIVGVIGQKAIQEKLEPFAQRGVVFSLTTTRNLIAGPNAEFIIHEGTYTSEALNGKVQPYLQIFKKVENGKYVIYHNEYTFN</sequence>
<dbReference type="Gene3D" id="3.10.450.50">
    <property type="match status" value="1"/>
</dbReference>
<reference evidence="1" key="1">
    <citation type="journal article" date="2013" name="Genetics">
        <title>The draft genome and transcriptome of Panagrellus redivivus are shaped by the harsh demands of a free-living lifestyle.</title>
        <authorList>
            <person name="Srinivasan J."/>
            <person name="Dillman A.R."/>
            <person name="Macchietto M.G."/>
            <person name="Heikkinen L."/>
            <person name="Lakso M."/>
            <person name="Fracchia K.M."/>
            <person name="Antoshechkin I."/>
            <person name="Mortazavi A."/>
            <person name="Wong G."/>
            <person name="Sternberg P.W."/>
        </authorList>
    </citation>
    <scope>NUCLEOTIDE SEQUENCE [LARGE SCALE GENOMIC DNA]</scope>
    <source>
        <strain evidence="1">MT8872</strain>
    </source>
</reference>
<reference evidence="2" key="2">
    <citation type="submission" date="2020-10" db="UniProtKB">
        <authorList>
            <consortium name="WormBaseParasite"/>
        </authorList>
    </citation>
    <scope>IDENTIFICATION</scope>
</reference>
<dbReference type="InterPro" id="IPR032710">
    <property type="entry name" value="NTF2-like_dom_sf"/>
</dbReference>
<proteinExistence type="predicted"/>
<evidence type="ECO:0000313" key="1">
    <source>
        <dbReference type="Proteomes" id="UP000492821"/>
    </source>
</evidence>
<evidence type="ECO:0000313" key="2">
    <source>
        <dbReference type="WBParaSite" id="Pan_g11391.t1"/>
    </source>
</evidence>
<dbReference type="Proteomes" id="UP000492821">
    <property type="component" value="Unassembled WGS sequence"/>
</dbReference>
<dbReference type="WBParaSite" id="Pan_g11391.t1">
    <property type="protein sequence ID" value="Pan_g11391.t1"/>
    <property type="gene ID" value="Pan_g11391"/>
</dbReference>
<dbReference type="SUPFAM" id="SSF54427">
    <property type="entry name" value="NTF2-like"/>
    <property type="match status" value="1"/>
</dbReference>
<keyword evidence="1" id="KW-1185">Reference proteome</keyword>
<dbReference type="AlphaFoldDB" id="A0A7E4UQ39"/>